<dbReference type="InterPro" id="IPR051598">
    <property type="entry name" value="TSUP/Inactive_protease-like"/>
</dbReference>
<dbReference type="Pfam" id="PF01925">
    <property type="entry name" value="TauE"/>
    <property type="match status" value="1"/>
</dbReference>
<evidence type="ECO:0000313" key="7">
    <source>
        <dbReference type="EMBL" id="MBD8526247.1"/>
    </source>
</evidence>
<sequence length="252" mass="25240">MGEEFWLFVLVGLAAQLVDGALGMAYGVTCTGLLLAMGAPPALASAAVHSAEVGTTAVSGLSHAALGNVSKRLFLNLLLPGVLGAAIGALVIGNIDGHALKPWVAGYLALVGSVVLYRTFRPRPVTPLSADSLSNSRVAPQGLIAGFLDAVGGGGWGSINVTTLLARGVPPRFAIGSVNAAEFFVSLTVASLLWPVVGTQVLPIVGGLLLGGVLAAPVAAWAARKVPPRLASGLSASLVLALSVTTLGTLLI</sequence>
<feature type="transmembrane region" description="Helical" evidence="6">
    <location>
        <begin position="230"/>
        <end position="251"/>
    </location>
</feature>
<evidence type="ECO:0000313" key="8">
    <source>
        <dbReference type="Proteomes" id="UP000613768"/>
    </source>
</evidence>
<name>A0AAW3ZME8_9GAMM</name>
<evidence type="ECO:0000256" key="5">
    <source>
        <dbReference type="ARBA" id="ARBA00023136"/>
    </source>
</evidence>
<dbReference type="Proteomes" id="UP000613768">
    <property type="component" value="Unassembled WGS sequence"/>
</dbReference>
<keyword evidence="3 6" id="KW-0812">Transmembrane</keyword>
<comment type="subcellular location">
    <subcellularLocation>
        <location evidence="6">Cell membrane</location>
        <topology evidence="6">Multi-pass membrane protein</topology>
    </subcellularLocation>
    <subcellularLocation>
        <location evidence="1">Membrane</location>
        <topology evidence="1">Multi-pass membrane protein</topology>
    </subcellularLocation>
</comment>
<feature type="transmembrane region" description="Helical" evidence="6">
    <location>
        <begin position="73"/>
        <end position="92"/>
    </location>
</feature>
<keyword evidence="5 6" id="KW-0472">Membrane</keyword>
<evidence type="ECO:0000256" key="6">
    <source>
        <dbReference type="RuleBase" id="RU363041"/>
    </source>
</evidence>
<feature type="transmembrane region" description="Helical" evidence="6">
    <location>
        <begin position="200"/>
        <end position="223"/>
    </location>
</feature>
<organism evidence="7 8">
    <name type="scientific">Pseudomarimonas arenosa</name>
    <dbReference type="NCBI Taxonomy" id="2774145"/>
    <lineage>
        <taxon>Bacteria</taxon>
        <taxon>Pseudomonadati</taxon>
        <taxon>Pseudomonadota</taxon>
        <taxon>Gammaproteobacteria</taxon>
        <taxon>Lysobacterales</taxon>
        <taxon>Lysobacteraceae</taxon>
        <taxon>Pseudomarimonas</taxon>
    </lineage>
</organism>
<dbReference type="PANTHER" id="PTHR43701:SF12">
    <property type="entry name" value="MEMBRANE TRANSPORTER PROTEIN YTNM-RELATED"/>
    <property type="match status" value="1"/>
</dbReference>
<keyword evidence="8" id="KW-1185">Reference proteome</keyword>
<comment type="similarity">
    <text evidence="2 6">Belongs to the 4-toluene sulfonate uptake permease (TSUP) (TC 2.A.102) family.</text>
</comment>
<evidence type="ECO:0000256" key="1">
    <source>
        <dbReference type="ARBA" id="ARBA00004141"/>
    </source>
</evidence>
<accession>A0AAW3ZME8</accession>
<evidence type="ECO:0000256" key="3">
    <source>
        <dbReference type="ARBA" id="ARBA00022692"/>
    </source>
</evidence>
<evidence type="ECO:0000256" key="2">
    <source>
        <dbReference type="ARBA" id="ARBA00009142"/>
    </source>
</evidence>
<evidence type="ECO:0000256" key="4">
    <source>
        <dbReference type="ARBA" id="ARBA00022989"/>
    </source>
</evidence>
<feature type="transmembrane region" description="Helical" evidence="6">
    <location>
        <begin position="43"/>
        <end position="66"/>
    </location>
</feature>
<feature type="transmembrane region" description="Helical" evidence="6">
    <location>
        <begin position="173"/>
        <end position="194"/>
    </location>
</feature>
<proteinExistence type="inferred from homology"/>
<keyword evidence="4 6" id="KW-1133">Transmembrane helix</keyword>
<protein>
    <recommendedName>
        <fullName evidence="6">Probable membrane transporter protein</fullName>
    </recommendedName>
</protein>
<dbReference type="EMBL" id="JACYTR010000019">
    <property type="protein sequence ID" value="MBD8526247.1"/>
    <property type="molecule type" value="Genomic_DNA"/>
</dbReference>
<reference evidence="7 8" key="1">
    <citation type="submission" date="2020-09" db="EMBL/GenBank/DDBJ databases">
        <title>Pseudoxanthomonas sp. CAU 1598 isolated from sand of Yaerae Beach.</title>
        <authorList>
            <person name="Kim W."/>
        </authorList>
    </citation>
    <scope>NUCLEOTIDE SEQUENCE [LARGE SCALE GENOMIC DNA]</scope>
    <source>
        <strain evidence="7 8">CAU 1598</strain>
    </source>
</reference>
<keyword evidence="6" id="KW-1003">Cell membrane</keyword>
<dbReference type="PANTHER" id="PTHR43701">
    <property type="entry name" value="MEMBRANE TRANSPORTER PROTEIN MJ0441-RELATED"/>
    <property type="match status" value="1"/>
</dbReference>
<dbReference type="AlphaFoldDB" id="A0AAW3ZME8"/>
<comment type="caution">
    <text evidence="7">The sequence shown here is derived from an EMBL/GenBank/DDBJ whole genome shotgun (WGS) entry which is preliminary data.</text>
</comment>
<dbReference type="GO" id="GO:0005886">
    <property type="term" value="C:plasma membrane"/>
    <property type="evidence" value="ECO:0007669"/>
    <property type="project" value="UniProtKB-SubCell"/>
</dbReference>
<feature type="transmembrane region" description="Helical" evidence="6">
    <location>
        <begin position="104"/>
        <end position="120"/>
    </location>
</feature>
<gene>
    <name evidence="7" type="ORF">IFO71_10915</name>
</gene>
<dbReference type="InterPro" id="IPR002781">
    <property type="entry name" value="TM_pro_TauE-like"/>
</dbReference>